<dbReference type="AlphaFoldDB" id="X6M181"/>
<feature type="repeat" description="WD" evidence="3">
    <location>
        <begin position="157"/>
        <end position="200"/>
    </location>
</feature>
<dbReference type="PROSITE" id="PS00678">
    <property type="entry name" value="WD_REPEATS_1"/>
    <property type="match status" value="5"/>
</dbReference>
<name>X6M181_RETFI</name>
<dbReference type="PANTHER" id="PTHR22847:SF637">
    <property type="entry name" value="WD REPEAT DOMAIN 5B"/>
    <property type="match status" value="1"/>
</dbReference>
<dbReference type="OrthoDB" id="270624at2759"/>
<dbReference type="InterPro" id="IPR020472">
    <property type="entry name" value="WD40_PAC1"/>
</dbReference>
<evidence type="ECO:0000256" key="1">
    <source>
        <dbReference type="ARBA" id="ARBA00022574"/>
    </source>
</evidence>
<dbReference type="PROSITE" id="PS50082">
    <property type="entry name" value="WD_REPEATS_2"/>
    <property type="match status" value="5"/>
</dbReference>
<feature type="repeat" description="WD" evidence="3">
    <location>
        <begin position="255"/>
        <end position="303"/>
    </location>
</feature>
<dbReference type="Pfam" id="PF00400">
    <property type="entry name" value="WD40"/>
    <property type="match status" value="6"/>
</dbReference>
<dbReference type="PROSITE" id="PS50294">
    <property type="entry name" value="WD_REPEATS_REGION"/>
    <property type="match status" value="3"/>
</dbReference>
<feature type="repeat" description="WD" evidence="3">
    <location>
        <begin position="304"/>
        <end position="355"/>
    </location>
</feature>
<feature type="repeat" description="WD" evidence="3">
    <location>
        <begin position="65"/>
        <end position="108"/>
    </location>
</feature>
<dbReference type="InterPro" id="IPR001680">
    <property type="entry name" value="WD40_rpt"/>
</dbReference>
<accession>X6M181</accession>
<dbReference type="PRINTS" id="PR00320">
    <property type="entry name" value="GPROTEINBRPT"/>
</dbReference>
<dbReference type="CDD" id="cd00200">
    <property type="entry name" value="WD40"/>
    <property type="match status" value="1"/>
</dbReference>
<evidence type="ECO:0000256" key="3">
    <source>
        <dbReference type="PROSITE-ProRule" id="PRU00221"/>
    </source>
</evidence>
<sequence>MATPDNEKKISTQLTASKEEGEEIQLIIQHWIRILNIKLGWIHDFDKFVVNYVCILFFKYLFDTFTGHTNWVNSIDYSTFDDNQFICSGSEDSTIRVWDIETYRQVRLFNQSSSVNCVRFSPYHYYNNHRRNVICFSSDDKAIHFYDIKDNRQFQIFNGHTNSVFDIEFSPFNGGRYLCSGSRDNTICLWDVETSESLCTFNGHGNWVWCVDFSSLQSNNKNNSISGSGYTICSGSSDSTIRIWDIETTKQLLVLNGHKYSVWCIKYGSNELGNSGGANTILSGSMDRSIRLWDIRSGQQIQIFSEHKGYIYAVEYSPFIVKNIEIGGCSNVICSGSTDNTIRFWDIRSNKNELYLIKASNQEENGIKSLKFIPLKKKEQKNNNNGINLCYGSLKGLICIWG</sequence>
<keyword evidence="2" id="KW-0677">Repeat</keyword>
<proteinExistence type="predicted"/>
<keyword evidence="1 3" id="KW-0853">WD repeat</keyword>
<evidence type="ECO:0000313" key="5">
    <source>
        <dbReference type="Proteomes" id="UP000023152"/>
    </source>
</evidence>
<dbReference type="InterPro" id="IPR036322">
    <property type="entry name" value="WD40_repeat_dom_sf"/>
</dbReference>
<dbReference type="SMART" id="SM00320">
    <property type="entry name" value="WD40"/>
    <property type="match status" value="7"/>
</dbReference>
<comment type="caution">
    <text evidence="4">The sequence shown here is derived from an EMBL/GenBank/DDBJ whole genome shotgun (WGS) entry which is preliminary data.</text>
</comment>
<keyword evidence="5" id="KW-1185">Reference proteome</keyword>
<dbReference type="SUPFAM" id="SSF50978">
    <property type="entry name" value="WD40 repeat-like"/>
    <property type="match status" value="1"/>
</dbReference>
<protein>
    <submittedName>
        <fullName evidence="4">WD-40 repeat protein</fullName>
    </submittedName>
</protein>
<gene>
    <name evidence="4" type="ORF">RFI_29747</name>
</gene>
<organism evidence="4 5">
    <name type="scientific">Reticulomyxa filosa</name>
    <dbReference type="NCBI Taxonomy" id="46433"/>
    <lineage>
        <taxon>Eukaryota</taxon>
        <taxon>Sar</taxon>
        <taxon>Rhizaria</taxon>
        <taxon>Retaria</taxon>
        <taxon>Foraminifera</taxon>
        <taxon>Monothalamids</taxon>
        <taxon>Reticulomyxidae</taxon>
        <taxon>Reticulomyxa</taxon>
    </lineage>
</organism>
<evidence type="ECO:0000256" key="2">
    <source>
        <dbReference type="ARBA" id="ARBA00022737"/>
    </source>
</evidence>
<dbReference type="GO" id="GO:1990234">
    <property type="term" value="C:transferase complex"/>
    <property type="evidence" value="ECO:0007669"/>
    <property type="project" value="UniProtKB-ARBA"/>
</dbReference>
<dbReference type="Proteomes" id="UP000023152">
    <property type="component" value="Unassembled WGS sequence"/>
</dbReference>
<dbReference type="EMBL" id="ASPP01025909">
    <property type="protein sequence ID" value="ETO07644.1"/>
    <property type="molecule type" value="Genomic_DNA"/>
</dbReference>
<dbReference type="PANTHER" id="PTHR22847">
    <property type="entry name" value="WD40 REPEAT PROTEIN"/>
    <property type="match status" value="1"/>
</dbReference>
<dbReference type="InterPro" id="IPR019775">
    <property type="entry name" value="WD40_repeat_CS"/>
</dbReference>
<dbReference type="InterPro" id="IPR015943">
    <property type="entry name" value="WD40/YVTN_repeat-like_dom_sf"/>
</dbReference>
<reference evidence="4 5" key="1">
    <citation type="journal article" date="2013" name="Curr. Biol.">
        <title>The Genome of the Foraminiferan Reticulomyxa filosa.</title>
        <authorList>
            <person name="Glockner G."/>
            <person name="Hulsmann N."/>
            <person name="Schleicher M."/>
            <person name="Noegel A.A."/>
            <person name="Eichinger L."/>
            <person name="Gallinger C."/>
            <person name="Pawlowski J."/>
            <person name="Sierra R."/>
            <person name="Euteneuer U."/>
            <person name="Pillet L."/>
            <person name="Moustafa A."/>
            <person name="Platzer M."/>
            <person name="Groth M."/>
            <person name="Szafranski K."/>
            <person name="Schliwa M."/>
        </authorList>
    </citation>
    <scope>NUCLEOTIDE SEQUENCE [LARGE SCALE GENOMIC DNA]</scope>
</reference>
<feature type="repeat" description="WD" evidence="3">
    <location>
        <begin position="224"/>
        <end position="254"/>
    </location>
</feature>
<dbReference type="Gene3D" id="2.130.10.10">
    <property type="entry name" value="YVTN repeat-like/Quinoprotein amine dehydrogenase"/>
    <property type="match status" value="2"/>
</dbReference>
<evidence type="ECO:0000313" key="4">
    <source>
        <dbReference type="EMBL" id="ETO07644.1"/>
    </source>
</evidence>